<name>A0A1I0QNQ9_9EURY</name>
<proteinExistence type="predicted"/>
<reference evidence="1 2" key="1">
    <citation type="submission" date="2016-10" db="EMBL/GenBank/DDBJ databases">
        <authorList>
            <person name="de Groot N.N."/>
        </authorList>
    </citation>
    <scope>NUCLEOTIDE SEQUENCE [LARGE SCALE GENOMIC DNA]</scope>
    <source>
        <strain evidence="1 2">CGMCC 1.5337</strain>
    </source>
</reference>
<protein>
    <submittedName>
        <fullName evidence="1">Uncharacterized protein</fullName>
    </submittedName>
</protein>
<dbReference type="Pfam" id="PF24335">
    <property type="entry name" value="DUF7503"/>
    <property type="match status" value="1"/>
</dbReference>
<evidence type="ECO:0000313" key="2">
    <source>
        <dbReference type="Proteomes" id="UP000198518"/>
    </source>
</evidence>
<dbReference type="Proteomes" id="UP000198518">
    <property type="component" value="Unassembled WGS sequence"/>
</dbReference>
<evidence type="ECO:0000313" key="1">
    <source>
        <dbReference type="EMBL" id="SEW29050.1"/>
    </source>
</evidence>
<dbReference type="EMBL" id="FOJA01000001">
    <property type="protein sequence ID" value="SEW29050.1"/>
    <property type="molecule type" value="Genomic_DNA"/>
</dbReference>
<sequence length="46" mass="4886">MTMADNKFSQFLSDHPRMIGVLFSMLVFLSTTGAAMASETASTSGP</sequence>
<organism evidence="1 2">
    <name type="scientific">Halobacterium jilantaiense</name>
    <dbReference type="NCBI Taxonomy" id="355548"/>
    <lineage>
        <taxon>Archaea</taxon>
        <taxon>Methanobacteriati</taxon>
        <taxon>Methanobacteriota</taxon>
        <taxon>Stenosarchaea group</taxon>
        <taxon>Halobacteria</taxon>
        <taxon>Halobacteriales</taxon>
        <taxon>Halobacteriaceae</taxon>
        <taxon>Halobacterium</taxon>
    </lineage>
</organism>
<gene>
    <name evidence="1" type="ORF">SAMN04487945_2794</name>
</gene>
<accession>A0A1I0QNQ9</accession>
<dbReference type="InterPro" id="IPR055926">
    <property type="entry name" value="DUF7503"/>
</dbReference>
<dbReference type="AlphaFoldDB" id="A0A1I0QNQ9"/>
<keyword evidence="2" id="KW-1185">Reference proteome</keyword>